<evidence type="ECO:0000313" key="2">
    <source>
        <dbReference type="EMBL" id="KAG7176904.1"/>
    </source>
</evidence>
<accession>A0A8J5NCL6</accession>
<keyword evidence="3" id="KW-1185">Reference proteome</keyword>
<dbReference type="Proteomes" id="UP000747542">
    <property type="component" value="Unassembled WGS sequence"/>
</dbReference>
<keyword evidence="2" id="KW-0813">Transport</keyword>
<keyword evidence="1" id="KW-0472">Membrane</keyword>
<organism evidence="2 3">
    <name type="scientific">Homarus americanus</name>
    <name type="common">American lobster</name>
    <dbReference type="NCBI Taxonomy" id="6706"/>
    <lineage>
        <taxon>Eukaryota</taxon>
        <taxon>Metazoa</taxon>
        <taxon>Ecdysozoa</taxon>
        <taxon>Arthropoda</taxon>
        <taxon>Crustacea</taxon>
        <taxon>Multicrustacea</taxon>
        <taxon>Malacostraca</taxon>
        <taxon>Eumalacostraca</taxon>
        <taxon>Eucarida</taxon>
        <taxon>Decapoda</taxon>
        <taxon>Pleocyemata</taxon>
        <taxon>Astacidea</taxon>
        <taxon>Nephropoidea</taxon>
        <taxon>Nephropidae</taxon>
        <taxon>Homarus</taxon>
    </lineage>
</organism>
<proteinExistence type="predicted"/>
<comment type="caution">
    <text evidence="2">The sequence shown here is derived from an EMBL/GenBank/DDBJ whole genome shotgun (WGS) entry which is preliminary data.</text>
</comment>
<dbReference type="AlphaFoldDB" id="A0A8J5NCL6"/>
<evidence type="ECO:0000313" key="3">
    <source>
        <dbReference type="Proteomes" id="UP000747542"/>
    </source>
</evidence>
<dbReference type="GO" id="GO:0034220">
    <property type="term" value="P:monoatomic ion transmembrane transport"/>
    <property type="evidence" value="ECO:0007669"/>
    <property type="project" value="UniProtKB-KW"/>
</dbReference>
<keyword evidence="2" id="KW-0406">Ion transport</keyword>
<protein>
    <submittedName>
        <fullName evidence="2">FMRFamide-activated amiloride-sensitive sodium channel-like</fullName>
    </submittedName>
</protein>
<sequence length="183" mass="20342">MFLVFPDIDALCVKRSLVNYAKSPHTSDCGCNVACHEIQYLKSMSIAAWPPGPAKGISDVVTSLGGALSLYLGISLFLLVEVLELLIWLIYNSIMYAQGRYVPSNSRRNSNSRRISVFPEEPPVSTLDNLRYLKSVHGRDGLVEILSSLAPVYDSSFTSSEKHTNQLSDRRLMSTAFDNAFEF</sequence>
<gene>
    <name evidence="2" type="primary">Fana-L</name>
    <name evidence="2" type="ORF">Hamer_G000106</name>
</gene>
<name>A0A8J5NCL6_HOMAM</name>
<keyword evidence="1" id="KW-0812">Transmembrane</keyword>
<keyword evidence="2" id="KW-0407">Ion channel</keyword>
<dbReference type="EMBL" id="JAHLQT010002534">
    <property type="protein sequence ID" value="KAG7176904.1"/>
    <property type="molecule type" value="Genomic_DNA"/>
</dbReference>
<reference evidence="2" key="1">
    <citation type="journal article" date="2021" name="Sci. Adv.">
        <title>The American lobster genome reveals insights on longevity, neural, and immune adaptations.</title>
        <authorList>
            <person name="Polinski J.M."/>
            <person name="Zimin A.V."/>
            <person name="Clark K.F."/>
            <person name="Kohn A.B."/>
            <person name="Sadowski N."/>
            <person name="Timp W."/>
            <person name="Ptitsyn A."/>
            <person name="Khanna P."/>
            <person name="Romanova D.Y."/>
            <person name="Williams P."/>
            <person name="Greenwood S.J."/>
            <person name="Moroz L.L."/>
            <person name="Walt D.R."/>
            <person name="Bodnar A.G."/>
        </authorList>
    </citation>
    <scope>NUCLEOTIDE SEQUENCE</scope>
    <source>
        <strain evidence="2">GMGI-L3</strain>
    </source>
</reference>
<feature type="transmembrane region" description="Helical" evidence="1">
    <location>
        <begin position="68"/>
        <end position="91"/>
    </location>
</feature>
<evidence type="ECO:0000256" key="1">
    <source>
        <dbReference type="SAM" id="Phobius"/>
    </source>
</evidence>
<keyword evidence="1" id="KW-1133">Transmembrane helix</keyword>